<dbReference type="EMBL" id="BLAH01000086">
    <property type="protein sequence ID" value="GES37481.1"/>
    <property type="molecule type" value="Genomic_DNA"/>
</dbReference>
<keyword evidence="2" id="KW-1185">Reference proteome</keyword>
<proteinExistence type="predicted"/>
<name>A0ABQ0YLN2_9NOCA</name>
<accession>A0ABQ0YLN2</accession>
<comment type="caution">
    <text evidence="1">The sequence shown here is derived from an EMBL/GenBank/DDBJ whole genome shotgun (WGS) entry which is preliminary data.</text>
</comment>
<dbReference type="Proteomes" id="UP000325466">
    <property type="component" value="Unassembled WGS sequence"/>
</dbReference>
<sequence>MALDGTFDRGTQGYLMPRLALESIARKRHAAALAVREAAEQAERESQGPTDT</sequence>
<protein>
    <submittedName>
        <fullName evidence="1">Uncharacterized protein</fullName>
    </submittedName>
</protein>
<evidence type="ECO:0000313" key="2">
    <source>
        <dbReference type="Proteomes" id="UP000325466"/>
    </source>
</evidence>
<gene>
    <name evidence="1" type="ORF">RAJCM14343_2736</name>
</gene>
<evidence type="ECO:0000313" key="1">
    <source>
        <dbReference type="EMBL" id="GES37481.1"/>
    </source>
</evidence>
<reference evidence="1 2" key="1">
    <citation type="journal article" date="2018" name="Biodegradation">
        <title>1,4-Dioxane degradation characteristics of Rhodococcus aetherivorans JCM 14343.</title>
        <authorList>
            <person name="Inoue D."/>
            <person name="Tsunoda T."/>
            <person name="Yamamoto N."/>
            <person name="Ike M."/>
            <person name="Sei K."/>
        </authorList>
    </citation>
    <scope>NUCLEOTIDE SEQUENCE [LARGE SCALE GENOMIC DNA]</scope>
    <source>
        <strain evidence="1 2">JCM 14343</strain>
    </source>
</reference>
<organism evidence="1 2">
    <name type="scientific">Rhodococcus aetherivorans</name>
    <dbReference type="NCBI Taxonomy" id="191292"/>
    <lineage>
        <taxon>Bacteria</taxon>
        <taxon>Bacillati</taxon>
        <taxon>Actinomycetota</taxon>
        <taxon>Actinomycetes</taxon>
        <taxon>Mycobacteriales</taxon>
        <taxon>Nocardiaceae</taxon>
        <taxon>Rhodococcus</taxon>
    </lineage>
</organism>